<feature type="compositionally biased region" description="Gly residues" evidence="1">
    <location>
        <begin position="447"/>
        <end position="458"/>
    </location>
</feature>
<feature type="compositionally biased region" description="Low complexity" evidence="1">
    <location>
        <begin position="402"/>
        <end position="413"/>
    </location>
</feature>
<evidence type="ECO:0008006" key="4">
    <source>
        <dbReference type="Google" id="ProtNLM"/>
    </source>
</evidence>
<proteinExistence type="predicted"/>
<dbReference type="Proteomes" id="UP001163878">
    <property type="component" value="Chromosome"/>
</dbReference>
<accession>A0ABY6ID22</accession>
<feature type="compositionally biased region" description="Low complexity" evidence="1">
    <location>
        <begin position="332"/>
        <end position="346"/>
    </location>
</feature>
<evidence type="ECO:0000313" key="3">
    <source>
        <dbReference type="Proteomes" id="UP001163878"/>
    </source>
</evidence>
<reference evidence="2" key="1">
    <citation type="submission" date="2022-10" db="EMBL/GenBank/DDBJ databases">
        <title>Cytochrome P450 Catalyzes Benzene Ring Formation in the Biosynthesis of Trialkyl-Substituted Aromatic Polyketides.</title>
        <authorList>
            <person name="Zhao E."/>
            <person name="Ge H."/>
        </authorList>
    </citation>
    <scope>NUCLEOTIDE SEQUENCE</scope>
    <source>
        <strain evidence="2">NA0869</strain>
    </source>
</reference>
<keyword evidence="3" id="KW-1185">Reference proteome</keyword>
<protein>
    <recommendedName>
        <fullName evidence="4">Band 7 domain-containing protein</fullName>
    </recommendedName>
</protein>
<gene>
    <name evidence="2" type="ORF">OGH68_21345</name>
</gene>
<feature type="compositionally biased region" description="Low complexity" evidence="1">
    <location>
        <begin position="378"/>
        <end position="394"/>
    </location>
</feature>
<organism evidence="2 3">
    <name type="scientific">Streptomyces peucetius</name>
    <dbReference type="NCBI Taxonomy" id="1950"/>
    <lineage>
        <taxon>Bacteria</taxon>
        <taxon>Bacillati</taxon>
        <taxon>Actinomycetota</taxon>
        <taxon>Actinomycetes</taxon>
        <taxon>Kitasatosporales</taxon>
        <taxon>Streptomycetaceae</taxon>
        <taxon>Streptomyces</taxon>
    </lineage>
</organism>
<name>A0ABY6ID22_STRPE</name>
<dbReference type="RefSeq" id="WP_264246346.1">
    <property type="nucleotide sequence ID" value="NZ_CP107567.1"/>
</dbReference>
<feature type="compositionally biased region" description="Low complexity" evidence="1">
    <location>
        <begin position="294"/>
        <end position="318"/>
    </location>
</feature>
<dbReference type="EMBL" id="CP107567">
    <property type="protein sequence ID" value="UYQ63752.1"/>
    <property type="molecule type" value="Genomic_DNA"/>
</dbReference>
<feature type="region of interest" description="Disordered" evidence="1">
    <location>
        <begin position="285"/>
        <end position="458"/>
    </location>
</feature>
<sequence length="458" mass="47383">MTEPRTPEQQLFTGPTPVSMGDRGGPVRPGQALLFSTEDGALVELPRKPTAFGSLRYRFRYEVDLVDRTVGWSEQLPSGTGGFPFQASFEARWRVTDAAEVIRRGIRSVAEGHSAVCVAMRDLLWPHAAAYGIERLQEFADYVRTSVCDRSHRLPVGLTVDTLVVRVYLDSHASEHLRALKQREFDTQIAVAERDVALTTQSVEAELQAKREEVLLSAARGEGGLLLHLIAQDPSKLHEIMSELGNRHDVAVEQKAQMLRDLVGAGMIQPAEAQHLWHEMQRPTQLFGHGTGGTATLPAPAAGTSPAPAAQLPPGAGPVTTVQTGPSAGTGPAVQAAQPTQPAVVAGMVVPPTGATPPPRPRRRPGSASPAGEPPAVPTQVTPATAGPDGAAGTEQNAPVQGGAASSPGSSTKPSPPGDGSGGGAAASGGSANVTGATLVGRRRSGRGGGQSGPGAAS</sequence>
<evidence type="ECO:0000313" key="2">
    <source>
        <dbReference type="EMBL" id="UYQ63752.1"/>
    </source>
</evidence>
<evidence type="ECO:0000256" key="1">
    <source>
        <dbReference type="SAM" id="MobiDB-lite"/>
    </source>
</evidence>
<feature type="region of interest" description="Disordered" evidence="1">
    <location>
        <begin position="1"/>
        <end position="24"/>
    </location>
</feature>